<feature type="transmembrane region" description="Helical" evidence="7">
    <location>
        <begin position="452"/>
        <end position="472"/>
    </location>
</feature>
<dbReference type="PANTHER" id="PTHR11820">
    <property type="entry name" value="ACYLPYRUVASE"/>
    <property type="match status" value="1"/>
</dbReference>
<dbReference type="Gene3D" id="2.60.40.790">
    <property type="match status" value="1"/>
</dbReference>
<evidence type="ECO:0000256" key="4">
    <source>
        <dbReference type="ARBA" id="ARBA00022723"/>
    </source>
</evidence>
<dbReference type="PROSITE" id="PS51203">
    <property type="entry name" value="CS"/>
    <property type="match status" value="1"/>
</dbReference>
<keyword evidence="10" id="KW-1185">Reference proteome</keyword>
<dbReference type="GeneID" id="9045793"/>
<evidence type="ECO:0000256" key="5">
    <source>
        <dbReference type="ARBA" id="ARBA00022989"/>
    </source>
</evidence>
<dbReference type="PANTHER" id="PTHR11820:SF90">
    <property type="entry name" value="FLUTATHIONE S-TRANSFERASE"/>
    <property type="match status" value="1"/>
</dbReference>
<evidence type="ECO:0000256" key="1">
    <source>
        <dbReference type="ARBA" id="ARBA00004141"/>
    </source>
</evidence>
<dbReference type="Proteomes" id="UP000007800">
    <property type="component" value="Unassembled WGS sequence"/>
</dbReference>
<keyword evidence="5 7" id="KW-1133">Transmembrane helix</keyword>
<proteinExistence type="inferred from homology"/>
<dbReference type="SUPFAM" id="SSF49764">
    <property type="entry name" value="HSP20-like chaperones"/>
    <property type="match status" value="1"/>
</dbReference>
<protein>
    <recommendedName>
        <fullName evidence="7">Palmitoyltransferase</fullName>
        <ecNumber evidence="7">2.3.1.225</ecNumber>
    </recommendedName>
</protein>
<dbReference type="AlphaFoldDB" id="C5LV22"/>
<evidence type="ECO:0000256" key="7">
    <source>
        <dbReference type="RuleBase" id="RU079119"/>
    </source>
</evidence>
<dbReference type="EC" id="2.3.1.225" evidence="7"/>
<dbReference type="RefSeq" id="XP_002766720.1">
    <property type="nucleotide sequence ID" value="XM_002766674.1"/>
</dbReference>
<keyword evidence="4" id="KW-0479">Metal-binding</keyword>
<comment type="similarity">
    <text evidence="2">Belongs to the FAH family.</text>
</comment>
<dbReference type="InterPro" id="IPR001594">
    <property type="entry name" value="Palmitoyltrfase_DHHC"/>
</dbReference>
<dbReference type="GO" id="GO:0016020">
    <property type="term" value="C:membrane"/>
    <property type="evidence" value="ECO:0007669"/>
    <property type="project" value="UniProtKB-SubCell"/>
</dbReference>
<comment type="catalytic activity">
    <reaction evidence="7">
        <text>L-cysteinyl-[protein] + hexadecanoyl-CoA = S-hexadecanoyl-L-cysteinyl-[protein] + CoA</text>
        <dbReference type="Rhea" id="RHEA:36683"/>
        <dbReference type="Rhea" id="RHEA-COMP:10131"/>
        <dbReference type="Rhea" id="RHEA-COMP:11032"/>
        <dbReference type="ChEBI" id="CHEBI:29950"/>
        <dbReference type="ChEBI" id="CHEBI:57287"/>
        <dbReference type="ChEBI" id="CHEBI:57379"/>
        <dbReference type="ChEBI" id="CHEBI:74151"/>
        <dbReference type="EC" id="2.3.1.225"/>
    </reaction>
</comment>
<keyword evidence="6 7" id="KW-0472">Membrane</keyword>
<dbReference type="GO" id="GO:0018773">
    <property type="term" value="F:acetylpyruvate hydrolase activity"/>
    <property type="evidence" value="ECO:0007669"/>
    <property type="project" value="TreeGrafter"/>
</dbReference>
<dbReference type="SUPFAM" id="SSF56529">
    <property type="entry name" value="FAH"/>
    <property type="match status" value="1"/>
</dbReference>
<evidence type="ECO:0000256" key="2">
    <source>
        <dbReference type="ARBA" id="ARBA00010211"/>
    </source>
</evidence>
<feature type="domain" description="CS" evidence="8">
    <location>
        <begin position="650"/>
        <end position="754"/>
    </location>
</feature>
<evidence type="ECO:0000256" key="3">
    <source>
        <dbReference type="ARBA" id="ARBA00022692"/>
    </source>
</evidence>
<dbReference type="Pfam" id="PF01557">
    <property type="entry name" value="FAA_hydrolase"/>
    <property type="match status" value="1"/>
</dbReference>
<name>C5LV22_PERM5</name>
<accession>C5LV22</accession>
<evidence type="ECO:0000259" key="8">
    <source>
        <dbReference type="PROSITE" id="PS51203"/>
    </source>
</evidence>
<comment type="subcellular location">
    <subcellularLocation>
        <location evidence="1">Membrane</location>
        <topology evidence="1">Multi-pass membrane protein</topology>
    </subcellularLocation>
</comment>
<dbReference type="InterPro" id="IPR008978">
    <property type="entry name" value="HSP20-like_chaperone"/>
</dbReference>
<keyword evidence="3 7" id="KW-0812">Transmembrane</keyword>
<gene>
    <name evidence="9" type="ORF">Pmar_PMAR002536</name>
</gene>
<dbReference type="GO" id="GO:0046872">
    <property type="term" value="F:metal ion binding"/>
    <property type="evidence" value="ECO:0007669"/>
    <property type="project" value="UniProtKB-KW"/>
</dbReference>
<dbReference type="InterPro" id="IPR007052">
    <property type="entry name" value="CS_dom"/>
</dbReference>
<feature type="transmembrane region" description="Helical" evidence="7">
    <location>
        <begin position="411"/>
        <end position="432"/>
    </location>
</feature>
<keyword evidence="7" id="KW-0012">Acyltransferase</keyword>
<comment type="domain">
    <text evidence="7">The DHHC domain is required for palmitoyltransferase activity.</text>
</comment>
<comment type="similarity">
    <text evidence="7">Belongs to the DHHC palmitoyltransferase family.</text>
</comment>
<keyword evidence="9" id="KW-0378">Hydrolase</keyword>
<dbReference type="Pfam" id="PF04969">
    <property type="entry name" value="CS"/>
    <property type="match status" value="1"/>
</dbReference>
<dbReference type="PROSITE" id="PS50216">
    <property type="entry name" value="DHHC"/>
    <property type="match status" value="1"/>
</dbReference>
<keyword evidence="7" id="KW-0808">Transferase</keyword>
<sequence length="759" mass="84471">MGSSSTRNARTPLKIDVSLSRDEAKEDFGQGERLTNAKRSGQLSRLFTSSSPLAGPPRHLRDGDAEEELCLSGTRLCSNSEKFMKPVFEAPLRLIPITGSTAGYPVRRVYCIGRNYAEHAIEMSADPTREPPFYFMKPSDAVTPPPGDGQAVLKLPYPRGPTGLVHHEGELVVCLGPGASKEMTLCQDNDDNQLLQECVFGYALGVDLTKRDIQAKAKSMRRPWEESKSFDNSAPISAVYPLRDSLPWETALLRLKVNGEVRQESTLDKMIWPVADIIRYIAQRNEIAAGDLIFTGTPAGVGPLSIGDLCEVELVQKDDPTVPILPGAKLLMLLAFYQSCATDPGGVPQYWGFHIGDDVKRRRYCKMCHVWKPERCHHCSACNRCNLNMDHHCPWLNNCVGFYNRKFFLQLLVYVYICLALVLLFGFPRVVAVLDDRLNHGSGSILLNLRNLSGLLSYVVSILLAISLLSFVKFHLGLVRDNFTTIENFEREPMVKSKYDVGERSNVEQVMGANPWLCCLYVILLRDKDDGEIDGVPTASGAPGGMSLQEDLEAGRGDHRENQSPQVKAKNDDEFLDGIKEKFHQKHTDVVIDKNALMAHLCGEAKIDTNELMATAAKTAHKVKARLEEEAKEALEKAADPLADLPEGYYDLEAVDDSDDDDDDVLMSDVTVAMEIDDDVREDDVRVTIRPNHLTVRIKGSAEGLDGELSGKVVPGKSSWEVDDGEVKITLQKAAMSDPEDEDRQWFDWWGDLWATKKM</sequence>
<dbReference type="CDD" id="cd06463">
    <property type="entry name" value="p23_like"/>
    <property type="match status" value="1"/>
</dbReference>
<evidence type="ECO:0000256" key="6">
    <source>
        <dbReference type="ARBA" id="ARBA00023136"/>
    </source>
</evidence>
<reference evidence="9 10" key="1">
    <citation type="submission" date="2008-07" db="EMBL/GenBank/DDBJ databases">
        <authorList>
            <person name="El-Sayed N."/>
            <person name="Caler E."/>
            <person name="Inman J."/>
            <person name="Amedeo P."/>
            <person name="Hass B."/>
            <person name="Wortman J."/>
        </authorList>
    </citation>
    <scope>NUCLEOTIDE SEQUENCE [LARGE SCALE GENOMIC DNA]</scope>
    <source>
        <strain evidence="10">ATCC 50983 / TXsc</strain>
    </source>
</reference>
<organism evidence="10">
    <name type="scientific">Perkinsus marinus (strain ATCC 50983 / TXsc)</name>
    <dbReference type="NCBI Taxonomy" id="423536"/>
    <lineage>
        <taxon>Eukaryota</taxon>
        <taxon>Sar</taxon>
        <taxon>Alveolata</taxon>
        <taxon>Perkinsozoa</taxon>
        <taxon>Perkinsea</taxon>
        <taxon>Perkinsida</taxon>
        <taxon>Perkinsidae</taxon>
        <taxon>Perkinsus</taxon>
    </lineage>
</organism>
<dbReference type="OrthoDB" id="9909019at2759"/>
<dbReference type="InterPro" id="IPR011234">
    <property type="entry name" value="Fumarylacetoacetase-like_C"/>
</dbReference>
<evidence type="ECO:0000313" key="10">
    <source>
        <dbReference type="Proteomes" id="UP000007800"/>
    </source>
</evidence>
<evidence type="ECO:0000313" key="9">
    <source>
        <dbReference type="EMBL" id="EEQ99437.1"/>
    </source>
</evidence>
<dbReference type="InterPro" id="IPR036663">
    <property type="entry name" value="Fumarylacetoacetase_C_sf"/>
</dbReference>
<dbReference type="InParanoid" id="C5LV22"/>
<dbReference type="EMBL" id="GG685710">
    <property type="protein sequence ID" value="EEQ99437.1"/>
    <property type="molecule type" value="Genomic_DNA"/>
</dbReference>
<dbReference type="Gene3D" id="3.90.850.10">
    <property type="entry name" value="Fumarylacetoacetase-like, C-terminal domain"/>
    <property type="match status" value="1"/>
</dbReference>
<dbReference type="Pfam" id="PF01529">
    <property type="entry name" value="DHHC"/>
    <property type="match status" value="1"/>
</dbReference>
<dbReference type="GO" id="GO:0019706">
    <property type="term" value="F:protein-cysteine S-palmitoyltransferase activity"/>
    <property type="evidence" value="ECO:0007669"/>
    <property type="project" value="UniProtKB-EC"/>
</dbReference>